<dbReference type="AlphaFoldDB" id="A0AAQ3RRA9"/>
<sequence>MTCNLFHIYTRRPSCRIQAKSPNEHQIKTFSRYTLHCSKEEKFDLHGEAIHGGGASGAAVTIRSAVASAVHKLPQPLLCFDLLSDLITAIDEDTKENILLWQRRCEDALYSLLVFGARRPVRHLASVAMAKVISKGDSISIYSRASSLQGFLSDGKRNEPQKIAAVMSTNIKKKQWAHFYSITVLGERRTLKDAIAKHVTAHLKPDLRYKDTHDVSYELQKPDPVEAMEIALGRSHEYNDICEKTFKQGDTQPATSP</sequence>
<name>A0AAQ3RRA9_VIGMU</name>
<accession>A0AAQ3RRA9</accession>
<keyword evidence="2" id="KW-1185">Reference proteome</keyword>
<dbReference type="Proteomes" id="UP001374535">
    <property type="component" value="Chromosome 6"/>
</dbReference>
<organism evidence="1 2">
    <name type="scientific">Vigna mungo</name>
    <name type="common">Black gram</name>
    <name type="synonym">Phaseolus mungo</name>
    <dbReference type="NCBI Taxonomy" id="3915"/>
    <lineage>
        <taxon>Eukaryota</taxon>
        <taxon>Viridiplantae</taxon>
        <taxon>Streptophyta</taxon>
        <taxon>Embryophyta</taxon>
        <taxon>Tracheophyta</taxon>
        <taxon>Spermatophyta</taxon>
        <taxon>Magnoliopsida</taxon>
        <taxon>eudicotyledons</taxon>
        <taxon>Gunneridae</taxon>
        <taxon>Pentapetalae</taxon>
        <taxon>rosids</taxon>
        <taxon>fabids</taxon>
        <taxon>Fabales</taxon>
        <taxon>Fabaceae</taxon>
        <taxon>Papilionoideae</taxon>
        <taxon>50 kb inversion clade</taxon>
        <taxon>NPAAA clade</taxon>
        <taxon>indigoferoid/millettioid clade</taxon>
        <taxon>Phaseoleae</taxon>
        <taxon>Vigna</taxon>
    </lineage>
</organism>
<dbReference type="PANTHER" id="PTHR46975">
    <property type="entry name" value="PROTEIN SWEETIE"/>
    <property type="match status" value="1"/>
</dbReference>
<dbReference type="PANTHER" id="PTHR46975:SF2">
    <property type="entry name" value="PROTEIN SWEETIE"/>
    <property type="match status" value="1"/>
</dbReference>
<reference evidence="1 2" key="1">
    <citation type="journal article" date="2023" name="Life. Sci Alliance">
        <title>Evolutionary insights into 3D genome organization and epigenetic landscape of Vigna mungo.</title>
        <authorList>
            <person name="Junaid A."/>
            <person name="Singh B."/>
            <person name="Bhatia S."/>
        </authorList>
    </citation>
    <scope>NUCLEOTIDE SEQUENCE [LARGE SCALE GENOMIC DNA]</scope>
    <source>
        <strain evidence="1">Urdbean</strain>
    </source>
</reference>
<dbReference type="InterPro" id="IPR044218">
    <property type="entry name" value="SWEETIE"/>
</dbReference>
<dbReference type="GO" id="GO:0005975">
    <property type="term" value="P:carbohydrate metabolic process"/>
    <property type="evidence" value="ECO:0007669"/>
    <property type="project" value="InterPro"/>
</dbReference>
<gene>
    <name evidence="1" type="ORF">V8G54_018290</name>
</gene>
<dbReference type="EMBL" id="CP144695">
    <property type="protein sequence ID" value="WVZ04944.1"/>
    <property type="molecule type" value="Genomic_DNA"/>
</dbReference>
<proteinExistence type="predicted"/>
<protein>
    <submittedName>
        <fullName evidence="1">Uncharacterized protein</fullName>
    </submittedName>
</protein>
<evidence type="ECO:0000313" key="1">
    <source>
        <dbReference type="EMBL" id="WVZ04944.1"/>
    </source>
</evidence>
<evidence type="ECO:0000313" key="2">
    <source>
        <dbReference type="Proteomes" id="UP001374535"/>
    </source>
</evidence>